<evidence type="ECO:0008006" key="3">
    <source>
        <dbReference type="Google" id="ProtNLM"/>
    </source>
</evidence>
<reference evidence="1 2" key="2">
    <citation type="submission" date="2015-01" db="EMBL/GenBank/DDBJ databases">
        <authorList>
            <consortium name="NBRP consortium"/>
            <person name="Sawabe T."/>
            <person name="Meirelles P."/>
            <person name="Feng G."/>
            <person name="Sayaka M."/>
            <person name="Hattori M."/>
            <person name="Ohkuma M."/>
        </authorList>
    </citation>
    <scope>NUCLEOTIDE SEQUENCE [LARGE SCALE GENOMIC DNA]</scope>
    <source>
        <strain evidence="2">JCM 19231</strain>
    </source>
</reference>
<gene>
    <name evidence="1" type="ORF">JCM19231_4002</name>
</gene>
<dbReference type="AlphaFoldDB" id="A0A0B8P4P3"/>
<keyword evidence="2" id="KW-1185">Reference proteome</keyword>
<comment type="caution">
    <text evidence="1">The sequence shown here is derived from an EMBL/GenBank/DDBJ whole genome shotgun (WGS) entry which is preliminary data.</text>
</comment>
<name>A0A0B8P4P3_9VIBR</name>
<evidence type="ECO:0000313" key="2">
    <source>
        <dbReference type="Proteomes" id="UP000031671"/>
    </source>
</evidence>
<organism evidence="1 2">
    <name type="scientific">Vibrio ishigakensis</name>
    <dbReference type="NCBI Taxonomy" id="1481914"/>
    <lineage>
        <taxon>Bacteria</taxon>
        <taxon>Pseudomonadati</taxon>
        <taxon>Pseudomonadota</taxon>
        <taxon>Gammaproteobacteria</taxon>
        <taxon>Vibrionales</taxon>
        <taxon>Vibrionaceae</taxon>
        <taxon>Vibrio</taxon>
    </lineage>
</organism>
<accession>A0A0B8P4P3</accession>
<reference evidence="1 2" key="1">
    <citation type="submission" date="2015-01" db="EMBL/GenBank/DDBJ databases">
        <title>Vibrio sp. C1 JCM 19231 whole genome shotgun sequence.</title>
        <authorList>
            <person name="Sawabe T."/>
            <person name="Meirelles P."/>
            <person name="Feng G."/>
            <person name="Sayaka M."/>
            <person name="Hattori M."/>
            <person name="Ohkuma M."/>
        </authorList>
    </citation>
    <scope>NUCLEOTIDE SEQUENCE [LARGE SCALE GENOMIC DNA]</scope>
    <source>
        <strain evidence="2">JCM 19231</strain>
    </source>
</reference>
<sequence length="378" mass="44536">MKRLLLHIGKHKTGTTTIQQFLLDNKNELRQRSWDYISTRGMNSNSSVKRKTSSGYDSDEYFKCHEVKTEFFTNFLEESTADNVIISSENFDLVTSEEEIGKFKSYLETYFEKIEISVYLRRQDLYAISYKQQRSKPNIFQAFDNEISALPLMSEYAKKIFDYNITIDSWAKVFGKENIRVRILEKEKLYKNDLIKDFLNLIDLDYDSCSFKEPRNLNESMNRLEQISNHLLNEYGINNLSINNIDNDSSKLLPTKNEAIAFYECFKQSNKDLNKKYSVSLSCESIFEENFDRYPDTDVNITSSELHLIFKAVLDKAIKNNEDLVTDSLRDLAISIEKTNPKEALFIMMLAKERRNGTTINRKIKEYRQELKKYYDFK</sequence>
<proteinExistence type="predicted"/>
<protein>
    <recommendedName>
        <fullName evidence="3">Sulfotransferase domain-containing protein</fullName>
    </recommendedName>
</protein>
<dbReference type="InterPro" id="IPR027417">
    <property type="entry name" value="P-loop_NTPase"/>
</dbReference>
<dbReference type="RefSeq" id="WP_261835863.1">
    <property type="nucleotide sequence ID" value="NZ_AP024882.1"/>
</dbReference>
<dbReference type="Gene3D" id="3.40.50.300">
    <property type="entry name" value="P-loop containing nucleotide triphosphate hydrolases"/>
    <property type="match status" value="1"/>
</dbReference>
<evidence type="ECO:0000313" key="1">
    <source>
        <dbReference type="EMBL" id="GAM59562.1"/>
    </source>
</evidence>
<dbReference type="EMBL" id="BBRZ01000170">
    <property type="protein sequence ID" value="GAM59562.1"/>
    <property type="molecule type" value="Genomic_DNA"/>
</dbReference>
<dbReference type="Proteomes" id="UP000031671">
    <property type="component" value="Unassembled WGS sequence"/>
</dbReference>